<evidence type="ECO:0000313" key="3">
    <source>
        <dbReference type="Ensembl" id="ENSMMSP00000008834.1"/>
    </source>
</evidence>
<evidence type="ECO:0000313" key="4">
    <source>
        <dbReference type="Proteomes" id="UP000694544"/>
    </source>
</evidence>
<reference evidence="3" key="1">
    <citation type="submission" date="2025-08" db="UniProtKB">
        <authorList>
            <consortium name="Ensembl"/>
        </authorList>
    </citation>
    <scope>IDENTIFICATION</scope>
</reference>
<feature type="compositionally biased region" description="Pro residues" evidence="2">
    <location>
        <begin position="29"/>
        <end position="44"/>
    </location>
</feature>
<dbReference type="AlphaFoldDB" id="A0A8C6FIY3"/>
<keyword evidence="4" id="KW-1185">Reference proteome</keyword>
<sequence>MGLGPGSPHKQGRRFPAGGKRGRGAKGPGRPPPGRQRHPCPPPDGRSEPAPDAHPHLSPEALGYFRRALSALKEAPETGEERGLMVHNVLKEVEAQALALATNRTGSEMLQELLGFSPRKPLCRVWAALHSSLRFVACHRCGVHVLQSALLQLPRLLGSPAEEEEEEEEDGKDGHVETLEELVLGLAAEVCDDFLFYCGDTHGSFVVRTLLQVLGGTLLESERARHRGSQSPEAQRAPSRECKPTDFEVPETFLNCLQNLSSCFLKDIAVFITDKISSFCLQVALQILHRKLPQFCAHLCNAVIGYLSSRNSSADGSPLLLFLRDQTSSRLLEQVLLVSEPPRLQSFFEDHLQGQLQALAAHSIANFPLQRFLDAVATPELLSPVFEELSPALEAVLAQGHPGVVIALVGACRRVGTHQAQVLQLLLEVERATARDLGEVTVLGSLLLQHLLHFSSPCLILRGLSALTGPQLLALAQSPAGSHVLDAVLTSPSVTRKQRRRVLKTLKGHYVTLACSRHGSRVLDAIWSGAALGARKEIAAELGEQNQELIRDPFGHHVARNVALTTFLKRREAWEQEQGAVAKRRRALNSILED</sequence>
<reference evidence="3" key="2">
    <citation type="submission" date="2025-09" db="UniProtKB">
        <authorList>
            <consortium name="Ensembl"/>
        </authorList>
    </citation>
    <scope>IDENTIFICATION</scope>
</reference>
<dbReference type="GO" id="GO:0000480">
    <property type="term" value="P:endonucleolytic cleavage in 5'-ETS of tricistronic rRNA transcript (SSU-rRNA, 5.8S rRNA, LSU-rRNA)"/>
    <property type="evidence" value="ECO:0007669"/>
    <property type="project" value="TreeGrafter"/>
</dbReference>
<keyword evidence="1" id="KW-0677">Repeat</keyword>
<feature type="compositionally biased region" description="Basic and acidic residues" evidence="2">
    <location>
        <begin position="45"/>
        <end position="57"/>
    </location>
</feature>
<evidence type="ECO:0000256" key="1">
    <source>
        <dbReference type="ARBA" id="ARBA00022737"/>
    </source>
</evidence>
<evidence type="ECO:0000256" key="2">
    <source>
        <dbReference type="SAM" id="MobiDB-lite"/>
    </source>
</evidence>
<dbReference type="Proteomes" id="UP000694544">
    <property type="component" value="Unplaced"/>
</dbReference>
<dbReference type="GeneTree" id="ENSGT00390000004964"/>
<dbReference type="InterPro" id="IPR011989">
    <property type="entry name" value="ARM-like"/>
</dbReference>
<dbReference type="InterPro" id="IPR001313">
    <property type="entry name" value="Pumilio_RNA-bd_rpt"/>
</dbReference>
<protein>
    <submittedName>
        <fullName evidence="3">NOP9 nucleolar protein</fullName>
    </submittedName>
</protein>
<dbReference type="PANTHER" id="PTHR13102:SF0">
    <property type="entry name" value="NUCLEOLAR PROTEIN 9"/>
    <property type="match status" value="1"/>
</dbReference>
<organism evidence="3 4">
    <name type="scientific">Moschus moschiferus</name>
    <name type="common">Siberian musk deer</name>
    <name type="synonym">Moschus sibiricus</name>
    <dbReference type="NCBI Taxonomy" id="68415"/>
    <lineage>
        <taxon>Eukaryota</taxon>
        <taxon>Metazoa</taxon>
        <taxon>Chordata</taxon>
        <taxon>Craniata</taxon>
        <taxon>Vertebrata</taxon>
        <taxon>Euteleostomi</taxon>
        <taxon>Mammalia</taxon>
        <taxon>Eutheria</taxon>
        <taxon>Laurasiatheria</taxon>
        <taxon>Artiodactyla</taxon>
        <taxon>Ruminantia</taxon>
        <taxon>Pecora</taxon>
        <taxon>Moschidae</taxon>
        <taxon>Moschus</taxon>
    </lineage>
</organism>
<dbReference type="InterPro" id="IPR040000">
    <property type="entry name" value="NOP9"/>
</dbReference>
<dbReference type="InterPro" id="IPR016024">
    <property type="entry name" value="ARM-type_fold"/>
</dbReference>
<dbReference type="SUPFAM" id="SSF48371">
    <property type="entry name" value="ARM repeat"/>
    <property type="match status" value="2"/>
</dbReference>
<feature type="region of interest" description="Disordered" evidence="2">
    <location>
        <begin position="223"/>
        <end position="243"/>
    </location>
</feature>
<dbReference type="SMART" id="SM00025">
    <property type="entry name" value="Pumilio"/>
    <property type="match status" value="6"/>
</dbReference>
<gene>
    <name evidence="3" type="primary">NOP9</name>
</gene>
<dbReference type="GO" id="GO:0000056">
    <property type="term" value="P:ribosomal small subunit export from nucleus"/>
    <property type="evidence" value="ECO:0007669"/>
    <property type="project" value="TreeGrafter"/>
</dbReference>
<dbReference type="GO" id="GO:0030686">
    <property type="term" value="C:90S preribosome"/>
    <property type="evidence" value="ECO:0007669"/>
    <property type="project" value="TreeGrafter"/>
</dbReference>
<dbReference type="PANTHER" id="PTHR13102">
    <property type="entry name" value="NUCLEOLAR PROTEIN 9"/>
    <property type="match status" value="1"/>
</dbReference>
<dbReference type="GO" id="GO:0000472">
    <property type="term" value="P:endonucleolytic cleavage to generate mature 5'-end of SSU-rRNA from (SSU-rRNA, 5.8S rRNA, LSU-rRNA)"/>
    <property type="evidence" value="ECO:0007669"/>
    <property type="project" value="TreeGrafter"/>
</dbReference>
<proteinExistence type="predicted"/>
<feature type="region of interest" description="Disordered" evidence="2">
    <location>
        <begin position="1"/>
        <end position="58"/>
    </location>
</feature>
<dbReference type="Pfam" id="PF22493">
    <property type="entry name" value="PUF_NOP9"/>
    <property type="match status" value="2"/>
</dbReference>
<accession>A0A8C6FIY3</accession>
<dbReference type="Gene3D" id="1.25.10.10">
    <property type="entry name" value="Leucine-rich Repeat Variant"/>
    <property type="match status" value="2"/>
</dbReference>
<dbReference type="GO" id="GO:0003723">
    <property type="term" value="F:RNA binding"/>
    <property type="evidence" value="ECO:0007669"/>
    <property type="project" value="InterPro"/>
</dbReference>
<dbReference type="GO" id="GO:0000447">
    <property type="term" value="P:endonucleolytic cleavage in ITS1 to separate SSU-rRNA from 5.8S rRNA and LSU-rRNA from tricistronic rRNA transcript (SSU-rRNA, 5.8S rRNA, LSU-rRNA)"/>
    <property type="evidence" value="ECO:0007669"/>
    <property type="project" value="TreeGrafter"/>
</dbReference>
<dbReference type="GO" id="GO:0005730">
    <property type="term" value="C:nucleolus"/>
    <property type="evidence" value="ECO:0007669"/>
    <property type="project" value="TreeGrafter"/>
</dbReference>
<dbReference type="GO" id="GO:0030688">
    <property type="term" value="C:preribosome, small subunit precursor"/>
    <property type="evidence" value="ECO:0007669"/>
    <property type="project" value="TreeGrafter"/>
</dbReference>
<dbReference type="Ensembl" id="ENSMMST00000009798.1">
    <property type="protein sequence ID" value="ENSMMSP00000008834.1"/>
    <property type="gene ID" value="ENSMMSG00000006802.1"/>
</dbReference>
<name>A0A8C6FIY3_MOSMO</name>